<dbReference type="EMBL" id="KN751008">
    <property type="protein sequence ID" value="KIH50042.1"/>
    <property type="molecule type" value="Genomic_DNA"/>
</dbReference>
<feature type="region of interest" description="Disordered" evidence="1">
    <location>
        <begin position="1"/>
        <end position="35"/>
    </location>
</feature>
<reference evidence="2 3" key="1">
    <citation type="submission" date="2013-12" db="EMBL/GenBank/DDBJ databases">
        <title>Draft genome of the parsitic nematode Ancylostoma duodenale.</title>
        <authorList>
            <person name="Mitreva M."/>
        </authorList>
    </citation>
    <scope>NUCLEOTIDE SEQUENCE [LARGE SCALE GENOMIC DNA]</scope>
    <source>
        <strain evidence="2 3">Zhejiang</strain>
    </source>
</reference>
<gene>
    <name evidence="2" type="ORF">ANCDUO_19884</name>
</gene>
<evidence type="ECO:0000256" key="1">
    <source>
        <dbReference type="SAM" id="MobiDB-lite"/>
    </source>
</evidence>
<accession>A0A0C2CJT2</accession>
<feature type="compositionally biased region" description="Low complexity" evidence="1">
    <location>
        <begin position="7"/>
        <end position="29"/>
    </location>
</feature>
<evidence type="ECO:0000313" key="2">
    <source>
        <dbReference type="EMBL" id="KIH50042.1"/>
    </source>
</evidence>
<keyword evidence="3" id="KW-1185">Reference proteome</keyword>
<organism evidence="2 3">
    <name type="scientific">Ancylostoma duodenale</name>
    <dbReference type="NCBI Taxonomy" id="51022"/>
    <lineage>
        <taxon>Eukaryota</taxon>
        <taxon>Metazoa</taxon>
        <taxon>Ecdysozoa</taxon>
        <taxon>Nematoda</taxon>
        <taxon>Chromadorea</taxon>
        <taxon>Rhabditida</taxon>
        <taxon>Rhabditina</taxon>
        <taxon>Rhabditomorpha</taxon>
        <taxon>Strongyloidea</taxon>
        <taxon>Ancylostomatidae</taxon>
        <taxon>Ancylostomatinae</taxon>
        <taxon>Ancylostoma</taxon>
    </lineage>
</organism>
<protein>
    <submittedName>
        <fullName evidence="2">Uncharacterized protein</fullName>
    </submittedName>
</protein>
<name>A0A0C2CJT2_9BILA</name>
<sequence>MQATLAPTPSAESGFSSSTSTHTEGSISSMGSASTPLAVQPPITANVAASMTMPMPLVSPASISIPTAPLVSSATSIQAASEAATASVVPTATITSVASATPIVPPLQPQVASSHVDLSALQKLDSELRKVSGVSTVSAGSTSVHAPIPEAMTQSAVGTLHPGTQLSESTPLFVSVQRLFRTDVMVEASHILCITVMTHRVAGT</sequence>
<dbReference type="Proteomes" id="UP000054047">
    <property type="component" value="Unassembled WGS sequence"/>
</dbReference>
<proteinExistence type="predicted"/>
<dbReference type="AlphaFoldDB" id="A0A0C2CJT2"/>
<dbReference type="OrthoDB" id="10603514at2759"/>
<evidence type="ECO:0000313" key="3">
    <source>
        <dbReference type="Proteomes" id="UP000054047"/>
    </source>
</evidence>